<dbReference type="AlphaFoldDB" id="A0A8J4U7N1"/>
<keyword evidence="13" id="KW-1185">Reference proteome</keyword>
<evidence type="ECO:0000313" key="12">
    <source>
        <dbReference type="EMBL" id="KAF5900486.1"/>
    </source>
</evidence>
<dbReference type="EMBL" id="QNUK01000134">
    <property type="protein sequence ID" value="KAF5900486.1"/>
    <property type="molecule type" value="Genomic_DNA"/>
</dbReference>
<evidence type="ECO:0000256" key="4">
    <source>
        <dbReference type="ARBA" id="ARBA00022729"/>
    </source>
</evidence>
<proteinExistence type="predicted"/>
<comment type="caution">
    <text evidence="12">The sequence shown here is derived from an EMBL/GenBank/DDBJ whole genome shotgun (WGS) entry which is preliminary data.</text>
</comment>
<evidence type="ECO:0000313" key="13">
    <source>
        <dbReference type="Proteomes" id="UP000727407"/>
    </source>
</evidence>
<evidence type="ECO:0000256" key="1">
    <source>
        <dbReference type="ARBA" id="ARBA00004251"/>
    </source>
</evidence>
<organism evidence="12 13">
    <name type="scientific">Clarias magur</name>
    <name type="common">Asian catfish</name>
    <name type="synonym">Macropteronotus magur</name>
    <dbReference type="NCBI Taxonomy" id="1594786"/>
    <lineage>
        <taxon>Eukaryota</taxon>
        <taxon>Metazoa</taxon>
        <taxon>Chordata</taxon>
        <taxon>Craniata</taxon>
        <taxon>Vertebrata</taxon>
        <taxon>Euteleostomi</taxon>
        <taxon>Actinopterygii</taxon>
        <taxon>Neopterygii</taxon>
        <taxon>Teleostei</taxon>
        <taxon>Ostariophysi</taxon>
        <taxon>Siluriformes</taxon>
        <taxon>Clariidae</taxon>
        <taxon>Clarias</taxon>
    </lineage>
</organism>
<dbReference type="GO" id="GO:0006955">
    <property type="term" value="P:immune response"/>
    <property type="evidence" value="ECO:0007669"/>
    <property type="project" value="TreeGrafter"/>
</dbReference>
<keyword evidence="7" id="KW-1015">Disulfide bond</keyword>
<accession>A0A8J4U7N1</accession>
<dbReference type="Gene3D" id="2.60.40.10">
    <property type="entry name" value="Immunoglobulins"/>
    <property type="match status" value="1"/>
</dbReference>
<dbReference type="OrthoDB" id="8960739at2759"/>
<evidence type="ECO:0000256" key="6">
    <source>
        <dbReference type="ARBA" id="ARBA00023136"/>
    </source>
</evidence>
<evidence type="ECO:0000256" key="10">
    <source>
        <dbReference type="ARBA" id="ARBA00023319"/>
    </source>
</evidence>
<evidence type="ECO:0000256" key="2">
    <source>
        <dbReference type="ARBA" id="ARBA00022475"/>
    </source>
</evidence>
<name>A0A8J4U7N1_CLAMG</name>
<evidence type="ECO:0000256" key="7">
    <source>
        <dbReference type="ARBA" id="ARBA00023157"/>
    </source>
</evidence>
<protein>
    <submittedName>
        <fullName evidence="12">Programmed cell death 1 ligand 1-like</fullName>
    </submittedName>
</protein>
<gene>
    <name evidence="12" type="ORF">DAT39_009813</name>
</gene>
<reference evidence="12" key="1">
    <citation type="submission" date="2020-07" db="EMBL/GenBank/DDBJ databases">
        <title>Clarias magur genome sequencing, assembly and annotation.</title>
        <authorList>
            <person name="Kushwaha B."/>
            <person name="Kumar R."/>
            <person name="Das P."/>
            <person name="Joshi C.G."/>
            <person name="Kumar D."/>
            <person name="Nagpure N.S."/>
            <person name="Pandey M."/>
            <person name="Agarwal S."/>
            <person name="Srivastava S."/>
            <person name="Singh M."/>
            <person name="Sahoo L."/>
            <person name="Jayasankar P."/>
            <person name="Meher P.K."/>
            <person name="Koringa P.G."/>
            <person name="Iquebal M.A."/>
            <person name="Das S.P."/>
            <person name="Bit A."/>
            <person name="Patnaik S."/>
            <person name="Patel N."/>
            <person name="Shah T.M."/>
            <person name="Hinsu A."/>
            <person name="Jena J.K."/>
        </authorList>
    </citation>
    <scope>NUCLEOTIDE SEQUENCE</scope>
    <source>
        <strain evidence="12">CIFAMagur01</strain>
        <tissue evidence="12">Testis</tissue>
    </source>
</reference>
<dbReference type="Pfam" id="PF07686">
    <property type="entry name" value="V-set"/>
    <property type="match status" value="1"/>
</dbReference>
<dbReference type="SUPFAM" id="SSF48726">
    <property type="entry name" value="Immunoglobulin"/>
    <property type="match status" value="1"/>
</dbReference>
<evidence type="ECO:0000256" key="8">
    <source>
        <dbReference type="ARBA" id="ARBA00023170"/>
    </source>
</evidence>
<dbReference type="GO" id="GO:0071222">
    <property type="term" value="P:cellular response to lipopolysaccharide"/>
    <property type="evidence" value="ECO:0007669"/>
    <property type="project" value="TreeGrafter"/>
</dbReference>
<keyword evidence="8" id="KW-0675">Receptor</keyword>
<comment type="subcellular location">
    <subcellularLocation>
        <location evidence="1">Cell membrane</location>
        <topology evidence="1">Single-pass type I membrane protein</topology>
    </subcellularLocation>
</comment>
<dbReference type="InterPro" id="IPR013783">
    <property type="entry name" value="Ig-like_fold"/>
</dbReference>
<dbReference type="InterPro" id="IPR036179">
    <property type="entry name" value="Ig-like_dom_sf"/>
</dbReference>
<dbReference type="PANTHER" id="PTHR25466:SF11">
    <property type="entry name" value="GALECTIN 17-RELATED"/>
    <property type="match status" value="1"/>
</dbReference>
<keyword evidence="5" id="KW-1133">Transmembrane helix</keyword>
<dbReference type="GO" id="GO:0007166">
    <property type="term" value="P:cell surface receptor signaling pathway"/>
    <property type="evidence" value="ECO:0007669"/>
    <property type="project" value="TreeGrafter"/>
</dbReference>
<sequence length="171" mass="19182">MNTKVEENDHSELQRLFGRVFSFVFTSLLTNSVESQSVSGPQGFTAVLPCKCNITSVRTLHVRWSAGAETVFERLHQDVYEAEGYQGRVDVPEDELRKGDCSLVLRNARVTDAGIYISRMKRFIVQSVELSIHETPPNSTKLPSGSANLHTLTHHGQVSLHLHRVDQHLCV</sequence>
<dbReference type="GO" id="GO:0042130">
    <property type="term" value="P:negative regulation of T cell proliferation"/>
    <property type="evidence" value="ECO:0007669"/>
    <property type="project" value="TreeGrafter"/>
</dbReference>
<keyword evidence="4" id="KW-0732">Signal</keyword>
<dbReference type="Proteomes" id="UP000727407">
    <property type="component" value="Unassembled WGS sequence"/>
</dbReference>
<dbReference type="GO" id="GO:0009897">
    <property type="term" value="C:external side of plasma membrane"/>
    <property type="evidence" value="ECO:0007669"/>
    <property type="project" value="TreeGrafter"/>
</dbReference>
<keyword evidence="2" id="KW-1003">Cell membrane</keyword>
<evidence type="ECO:0000259" key="11">
    <source>
        <dbReference type="Pfam" id="PF07686"/>
    </source>
</evidence>
<keyword evidence="6" id="KW-0472">Membrane</keyword>
<evidence type="ECO:0000256" key="9">
    <source>
        <dbReference type="ARBA" id="ARBA00023180"/>
    </source>
</evidence>
<dbReference type="InterPro" id="IPR013106">
    <property type="entry name" value="Ig_V-set"/>
</dbReference>
<keyword evidence="3" id="KW-0812">Transmembrane</keyword>
<dbReference type="PANTHER" id="PTHR25466">
    <property type="entry name" value="T-LYMPHOCYTE ACTIVATION ANTIGEN"/>
    <property type="match status" value="1"/>
</dbReference>
<evidence type="ECO:0000256" key="3">
    <source>
        <dbReference type="ARBA" id="ARBA00022692"/>
    </source>
</evidence>
<keyword evidence="10" id="KW-0393">Immunoglobulin domain</keyword>
<dbReference type="InterPro" id="IPR051713">
    <property type="entry name" value="T-cell_Activation_Regulation"/>
</dbReference>
<feature type="domain" description="Immunoglobulin V-set" evidence="11">
    <location>
        <begin position="35"/>
        <end position="117"/>
    </location>
</feature>
<dbReference type="GO" id="GO:0042102">
    <property type="term" value="P:positive regulation of T cell proliferation"/>
    <property type="evidence" value="ECO:0007669"/>
    <property type="project" value="TreeGrafter"/>
</dbReference>
<evidence type="ECO:0000256" key="5">
    <source>
        <dbReference type="ARBA" id="ARBA00022989"/>
    </source>
</evidence>
<dbReference type="GO" id="GO:0031295">
    <property type="term" value="P:T cell costimulation"/>
    <property type="evidence" value="ECO:0007669"/>
    <property type="project" value="TreeGrafter"/>
</dbReference>
<keyword evidence="9" id="KW-0325">Glycoprotein</keyword>